<dbReference type="EC" id="3.4.21.62" evidence="8"/>
<dbReference type="Proteomes" id="UP000318741">
    <property type="component" value="Chromosome"/>
</dbReference>
<dbReference type="InterPro" id="IPR051048">
    <property type="entry name" value="Peptidase_S8/S53_subtilisin"/>
</dbReference>
<dbReference type="PANTHER" id="PTHR43399:SF4">
    <property type="entry name" value="CELL WALL-ASSOCIATED PROTEASE"/>
    <property type="match status" value="1"/>
</dbReference>
<keyword evidence="2 5" id="KW-0645">Protease</keyword>
<dbReference type="PRINTS" id="PR00723">
    <property type="entry name" value="SUBTILISIN"/>
</dbReference>
<feature type="active site" description="Charge relay system" evidence="5">
    <location>
        <position position="292"/>
    </location>
</feature>
<dbReference type="PANTHER" id="PTHR43399">
    <property type="entry name" value="SUBTILISIN-RELATED"/>
    <property type="match status" value="1"/>
</dbReference>
<dbReference type="PROSITE" id="PS00138">
    <property type="entry name" value="SUBTILASE_SER"/>
    <property type="match status" value="1"/>
</dbReference>
<evidence type="ECO:0000256" key="4">
    <source>
        <dbReference type="ARBA" id="ARBA00022825"/>
    </source>
</evidence>
<evidence type="ECO:0000256" key="3">
    <source>
        <dbReference type="ARBA" id="ARBA00022801"/>
    </source>
</evidence>
<organism evidence="8 9">
    <name type="scientific">Alienimonas californiensis</name>
    <dbReference type="NCBI Taxonomy" id="2527989"/>
    <lineage>
        <taxon>Bacteria</taxon>
        <taxon>Pseudomonadati</taxon>
        <taxon>Planctomycetota</taxon>
        <taxon>Planctomycetia</taxon>
        <taxon>Planctomycetales</taxon>
        <taxon>Planctomycetaceae</taxon>
        <taxon>Alienimonas</taxon>
    </lineage>
</organism>
<dbReference type="GO" id="GO:0004252">
    <property type="term" value="F:serine-type endopeptidase activity"/>
    <property type="evidence" value="ECO:0007669"/>
    <property type="project" value="UniProtKB-UniRule"/>
</dbReference>
<feature type="region of interest" description="Disordered" evidence="6">
    <location>
        <begin position="193"/>
        <end position="216"/>
    </location>
</feature>
<dbReference type="InterPro" id="IPR022398">
    <property type="entry name" value="Peptidase_S8_His-AS"/>
</dbReference>
<evidence type="ECO:0000259" key="7">
    <source>
        <dbReference type="Pfam" id="PF00082"/>
    </source>
</evidence>
<dbReference type="RefSeq" id="WP_207622001.1">
    <property type="nucleotide sequence ID" value="NZ_CP036265.1"/>
</dbReference>
<proteinExistence type="inferred from homology"/>
<sequence length="659" mass="70972">MPLTRTDVTALLFAGGGARRFTQDSPVLPDVWVAYAQSPNRRLDLLLTPYHPSSATDAPHRRNLVEGAAAGVSPVGRLATYLKDRLPTRSNVGQNQTGVVARCDFETLVRVLLPASSFWDGRLGHGVEIARNLRDPVERERLARLLAADARTAAHEPDGISPGELWLLRVVGTLAELRRAGAERPAAELREEFVEPWLDDDPPEQDDEPPLRDGTASGEFRTLALCRRLIDAVGRLLEDWDGRGPAEPLLYQVGLNRPARLAVRQSARAVKADAVVRLFETRCSGLTWAVLDDGIDRRHPAFADRAAGGTASRVRRVFDFTQIRHLLAEDGWGDPHLPLRTRRRLDAHPGLRRDLRRSLSSGRSFDWSLVQELIEVGAGEDEEDELIRDGGGLHGTHVAGILAADWRPDDLAPPPGGESVVGLCPDLNLIDLRVIDARGRGDEFAVIAALQFVRHLNATAHQPVVHGVNVSLAIAHDVTNYACGRTPVCLECERLVGDGVVVVAAAGNEGYAARDGAVGPAGLTFGGDYRTSSISDPGNAEAVLTVGATHRSAPHSYGVSYFSGRGPTGDGRAKPDLVAPGEKIVSCAPNGRLATRDGTSMAAPHVSGAAALLMARNAEFIGRPARVKDVLCRSATDLGRERYFQGHGMLDVLRALQAV</sequence>
<feature type="active site" description="Charge relay system" evidence="5">
    <location>
        <position position="600"/>
    </location>
</feature>
<dbReference type="InterPro" id="IPR023828">
    <property type="entry name" value="Peptidase_S8_Ser-AS"/>
</dbReference>
<dbReference type="InterPro" id="IPR036852">
    <property type="entry name" value="Peptidase_S8/S53_dom_sf"/>
</dbReference>
<dbReference type="PROSITE" id="PS51892">
    <property type="entry name" value="SUBTILASE"/>
    <property type="match status" value="1"/>
</dbReference>
<feature type="active site" description="Charge relay system" evidence="5">
    <location>
        <position position="394"/>
    </location>
</feature>
<dbReference type="GO" id="GO:0006508">
    <property type="term" value="P:proteolysis"/>
    <property type="evidence" value="ECO:0007669"/>
    <property type="project" value="UniProtKB-KW"/>
</dbReference>
<dbReference type="AlphaFoldDB" id="A0A517PBJ4"/>
<reference evidence="8 9" key="1">
    <citation type="submission" date="2019-02" db="EMBL/GenBank/DDBJ databases">
        <title>Deep-cultivation of Planctomycetes and their phenomic and genomic characterization uncovers novel biology.</title>
        <authorList>
            <person name="Wiegand S."/>
            <person name="Jogler M."/>
            <person name="Boedeker C."/>
            <person name="Pinto D."/>
            <person name="Vollmers J."/>
            <person name="Rivas-Marin E."/>
            <person name="Kohn T."/>
            <person name="Peeters S.H."/>
            <person name="Heuer A."/>
            <person name="Rast P."/>
            <person name="Oberbeckmann S."/>
            <person name="Bunk B."/>
            <person name="Jeske O."/>
            <person name="Meyerdierks A."/>
            <person name="Storesund J.E."/>
            <person name="Kallscheuer N."/>
            <person name="Luecker S."/>
            <person name="Lage O.M."/>
            <person name="Pohl T."/>
            <person name="Merkel B.J."/>
            <person name="Hornburger P."/>
            <person name="Mueller R.-W."/>
            <person name="Bruemmer F."/>
            <person name="Labrenz M."/>
            <person name="Spormann A.M."/>
            <person name="Op den Camp H."/>
            <person name="Overmann J."/>
            <person name="Amann R."/>
            <person name="Jetten M.S.M."/>
            <person name="Mascher T."/>
            <person name="Medema M.H."/>
            <person name="Devos D.P."/>
            <person name="Kaster A.-K."/>
            <person name="Ovreas L."/>
            <person name="Rohde M."/>
            <person name="Galperin M.Y."/>
            <person name="Jogler C."/>
        </authorList>
    </citation>
    <scope>NUCLEOTIDE SEQUENCE [LARGE SCALE GENOMIC DNA]</scope>
    <source>
        <strain evidence="8 9">CA12</strain>
    </source>
</reference>
<dbReference type="InterPro" id="IPR000209">
    <property type="entry name" value="Peptidase_S8/S53_dom"/>
</dbReference>
<evidence type="ECO:0000256" key="1">
    <source>
        <dbReference type="ARBA" id="ARBA00011073"/>
    </source>
</evidence>
<dbReference type="SUPFAM" id="SSF52743">
    <property type="entry name" value="Subtilisin-like"/>
    <property type="match status" value="1"/>
</dbReference>
<evidence type="ECO:0000256" key="6">
    <source>
        <dbReference type="SAM" id="MobiDB-lite"/>
    </source>
</evidence>
<dbReference type="EMBL" id="CP036265">
    <property type="protein sequence ID" value="QDT16753.1"/>
    <property type="molecule type" value="Genomic_DNA"/>
</dbReference>
<protein>
    <submittedName>
        <fullName evidence="8">Subtilisin E</fullName>
        <ecNumber evidence="8">3.4.21.62</ecNumber>
    </submittedName>
</protein>
<accession>A0A517PBJ4</accession>
<gene>
    <name evidence="8" type="primary">aprE</name>
    <name evidence="8" type="ORF">CA12_28600</name>
</gene>
<evidence type="ECO:0000256" key="5">
    <source>
        <dbReference type="PROSITE-ProRule" id="PRU01240"/>
    </source>
</evidence>
<dbReference type="Pfam" id="PF00082">
    <property type="entry name" value="Peptidase_S8"/>
    <property type="match status" value="1"/>
</dbReference>
<keyword evidence="3 5" id="KW-0378">Hydrolase</keyword>
<feature type="domain" description="Peptidase S8/S53" evidence="7">
    <location>
        <begin position="286"/>
        <end position="647"/>
    </location>
</feature>
<evidence type="ECO:0000313" key="8">
    <source>
        <dbReference type="EMBL" id="QDT16753.1"/>
    </source>
</evidence>
<feature type="compositionally biased region" description="Acidic residues" evidence="6">
    <location>
        <begin position="197"/>
        <end position="208"/>
    </location>
</feature>
<evidence type="ECO:0000313" key="9">
    <source>
        <dbReference type="Proteomes" id="UP000318741"/>
    </source>
</evidence>
<keyword evidence="4 5" id="KW-0720">Serine protease</keyword>
<dbReference type="InterPro" id="IPR015500">
    <property type="entry name" value="Peptidase_S8_subtilisin-rel"/>
</dbReference>
<dbReference type="PROSITE" id="PS00137">
    <property type="entry name" value="SUBTILASE_HIS"/>
    <property type="match status" value="1"/>
</dbReference>
<name>A0A517PBJ4_9PLAN</name>
<dbReference type="KEGG" id="acaf:CA12_28600"/>
<keyword evidence="9" id="KW-1185">Reference proteome</keyword>
<comment type="similarity">
    <text evidence="1 5">Belongs to the peptidase S8 family.</text>
</comment>
<evidence type="ECO:0000256" key="2">
    <source>
        <dbReference type="ARBA" id="ARBA00022670"/>
    </source>
</evidence>
<dbReference type="Gene3D" id="3.40.50.200">
    <property type="entry name" value="Peptidase S8/S53 domain"/>
    <property type="match status" value="1"/>
</dbReference>